<dbReference type="InterPro" id="IPR043519">
    <property type="entry name" value="NT_sf"/>
</dbReference>
<dbReference type="CDD" id="cd04595">
    <property type="entry name" value="CBS_pair_DHH_polyA_Pol_assoc"/>
    <property type="match status" value="1"/>
</dbReference>
<evidence type="ECO:0000256" key="9">
    <source>
        <dbReference type="ARBA" id="ARBA00022842"/>
    </source>
</evidence>
<dbReference type="GO" id="GO:0000049">
    <property type="term" value="F:tRNA binding"/>
    <property type="evidence" value="ECO:0007669"/>
    <property type="project" value="UniProtKB-KW"/>
</dbReference>
<dbReference type="Pfam" id="PF12627">
    <property type="entry name" value="PolyA_pol_RNAbd"/>
    <property type="match status" value="1"/>
</dbReference>
<dbReference type="SUPFAM" id="SSF54631">
    <property type="entry name" value="CBS-domain pair"/>
    <property type="match status" value="1"/>
</dbReference>
<dbReference type="STRING" id="1122195.SAMN02745164_00246"/>
<dbReference type="AlphaFoldDB" id="A0A1M4SNC8"/>
<dbReference type="GO" id="GO:0008033">
    <property type="term" value="P:tRNA processing"/>
    <property type="evidence" value="ECO:0007669"/>
    <property type="project" value="UniProtKB-KW"/>
</dbReference>
<keyword evidence="6" id="KW-0548">Nucleotidyltransferase</keyword>
<dbReference type="InterPro" id="IPR046342">
    <property type="entry name" value="CBS_dom_sf"/>
</dbReference>
<keyword evidence="15" id="KW-1185">Reference proteome</keyword>
<reference evidence="14" key="1">
    <citation type="submission" date="2016-11" db="EMBL/GenBank/DDBJ databases">
        <authorList>
            <person name="Varghese N."/>
            <person name="Submissions S."/>
        </authorList>
    </citation>
    <scope>NUCLEOTIDE SEQUENCE [LARGE SCALE GENOMIC DNA]</scope>
    <source>
        <strain evidence="14">DSM 16785</strain>
    </source>
</reference>
<evidence type="ECO:0000256" key="8">
    <source>
        <dbReference type="ARBA" id="ARBA00022741"/>
    </source>
</evidence>
<dbReference type="Gene3D" id="3.10.580.10">
    <property type="entry name" value="CBS-domain"/>
    <property type="match status" value="2"/>
</dbReference>
<dbReference type="SUPFAM" id="SSF81301">
    <property type="entry name" value="Nucleotidyltransferase"/>
    <property type="match status" value="1"/>
</dbReference>
<evidence type="ECO:0000256" key="4">
    <source>
        <dbReference type="ARBA" id="ARBA00022679"/>
    </source>
</evidence>
<evidence type="ECO:0000313" key="14">
    <source>
        <dbReference type="EMBL" id="SHE33730.1"/>
    </source>
</evidence>
<organism evidence="14 15">
    <name type="scientific">Marinitoga hydrogenitolerans (strain DSM 16785 / JCM 12826 / AT1271)</name>
    <dbReference type="NCBI Taxonomy" id="1122195"/>
    <lineage>
        <taxon>Bacteria</taxon>
        <taxon>Thermotogati</taxon>
        <taxon>Thermotogota</taxon>
        <taxon>Thermotogae</taxon>
        <taxon>Petrotogales</taxon>
        <taxon>Petrotogaceae</taxon>
        <taxon>Marinitoga</taxon>
    </lineage>
</organism>
<dbReference type="Pfam" id="PF01743">
    <property type="entry name" value="PolyA_pol"/>
    <property type="match status" value="1"/>
</dbReference>
<dbReference type="Pfam" id="PF00571">
    <property type="entry name" value="CBS"/>
    <property type="match status" value="2"/>
</dbReference>
<dbReference type="GO" id="GO:0016779">
    <property type="term" value="F:nucleotidyltransferase activity"/>
    <property type="evidence" value="ECO:0007669"/>
    <property type="project" value="UniProtKB-KW"/>
</dbReference>
<gene>
    <name evidence="14" type="ORF">SAMN02745164_00246</name>
</gene>
<dbReference type="RefSeq" id="WP_072862590.1">
    <property type="nucleotide sequence ID" value="NZ_FQUI01000002.1"/>
</dbReference>
<keyword evidence="4 12" id="KW-0808">Transferase</keyword>
<dbReference type="SUPFAM" id="SSF81891">
    <property type="entry name" value="Poly A polymerase C-terminal region-like"/>
    <property type="match status" value="1"/>
</dbReference>
<dbReference type="PANTHER" id="PTHR47788:SF1">
    <property type="entry name" value="A-ADDING TRNA NUCLEOTIDYLTRANSFERASE"/>
    <property type="match status" value="1"/>
</dbReference>
<keyword evidence="9" id="KW-0460">Magnesium</keyword>
<comment type="caution">
    <text evidence="14">The sequence shown here is derived from an EMBL/GenBank/DDBJ whole genome shotgun (WGS) entry which is preliminary data.</text>
</comment>
<dbReference type="InterPro" id="IPR002646">
    <property type="entry name" value="PolA_pol_head_dom"/>
</dbReference>
<evidence type="ECO:0000259" key="13">
    <source>
        <dbReference type="PROSITE" id="PS51371"/>
    </source>
</evidence>
<dbReference type="GO" id="GO:0000166">
    <property type="term" value="F:nucleotide binding"/>
    <property type="evidence" value="ECO:0007669"/>
    <property type="project" value="UniProtKB-KW"/>
</dbReference>
<evidence type="ECO:0000256" key="1">
    <source>
        <dbReference type="ARBA" id="ARBA00001946"/>
    </source>
</evidence>
<dbReference type="GO" id="GO:0046872">
    <property type="term" value="F:metal ion binding"/>
    <property type="evidence" value="ECO:0007669"/>
    <property type="project" value="UniProtKB-KW"/>
</dbReference>
<dbReference type="InterPro" id="IPR000644">
    <property type="entry name" value="CBS_dom"/>
</dbReference>
<evidence type="ECO:0000256" key="6">
    <source>
        <dbReference type="ARBA" id="ARBA00022695"/>
    </source>
</evidence>
<dbReference type="CDD" id="cd05398">
    <property type="entry name" value="NT_ClassII-CCAase"/>
    <property type="match status" value="1"/>
</dbReference>
<evidence type="ECO:0000256" key="5">
    <source>
        <dbReference type="ARBA" id="ARBA00022694"/>
    </source>
</evidence>
<keyword evidence="7" id="KW-0479">Metal-binding</keyword>
<keyword evidence="10 12" id="KW-0694">RNA-binding</keyword>
<proteinExistence type="inferred from homology"/>
<dbReference type="PROSITE" id="PS51371">
    <property type="entry name" value="CBS"/>
    <property type="match status" value="2"/>
</dbReference>
<dbReference type="OrthoDB" id="9805698at2"/>
<evidence type="ECO:0000256" key="2">
    <source>
        <dbReference type="ARBA" id="ARBA00007265"/>
    </source>
</evidence>
<dbReference type="SMART" id="SM00116">
    <property type="entry name" value="CBS"/>
    <property type="match status" value="2"/>
</dbReference>
<evidence type="ECO:0000256" key="3">
    <source>
        <dbReference type="ARBA" id="ARBA00022555"/>
    </source>
</evidence>
<dbReference type="PANTHER" id="PTHR47788">
    <property type="entry name" value="POLYA POLYMERASE"/>
    <property type="match status" value="1"/>
</dbReference>
<dbReference type="Gene3D" id="1.10.3090.10">
    <property type="entry name" value="cca-adding enzyme, domain 2"/>
    <property type="match status" value="1"/>
</dbReference>
<evidence type="ECO:0000256" key="7">
    <source>
        <dbReference type="ARBA" id="ARBA00022723"/>
    </source>
</evidence>
<feature type="domain" description="CBS" evidence="13">
    <location>
        <begin position="183"/>
        <end position="241"/>
    </location>
</feature>
<name>A0A1M4SNC8_MARH1</name>
<evidence type="ECO:0000256" key="10">
    <source>
        <dbReference type="ARBA" id="ARBA00022884"/>
    </source>
</evidence>
<dbReference type="Proteomes" id="UP000184334">
    <property type="component" value="Unassembled WGS sequence"/>
</dbReference>
<keyword evidence="5" id="KW-0819">tRNA processing</keyword>
<evidence type="ECO:0000256" key="11">
    <source>
        <dbReference type="PROSITE-ProRule" id="PRU00703"/>
    </source>
</evidence>
<accession>A0A1M4SNC8</accession>
<keyword evidence="11" id="KW-0129">CBS domain</keyword>
<comment type="similarity">
    <text evidence="2 12">Belongs to the tRNA nucleotidyltransferase/poly(A) polymerase family.</text>
</comment>
<dbReference type="Gene3D" id="3.30.460.10">
    <property type="entry name" value="Beta Polymerase, domain 2"/>
    <property type="match status" value="1"/>
</dbReference>
<dbReference type="EMBL" id="FQUI01000002">
    <property type="protein sequence ID" value="SHE33730.1"/>
    <property type="molecule type" value="Genomic_DNA"/>
</dbReference>
<evidence type="ECO:0000256" key="12">
    <source>
        <dbReference type="RuleBase" id="RU003953"/>
    </source>
</evidence>
<keyword evidence="8" id="KW-0547">Nucleotide-binding</keyword>
<keyword evidence="3" id="KW-0820">tRNA-binding</keyword>
<comment type="cofactor">
    <cofactor evidence="1">
        <name>Mg(2+)</name>
        <dbReference type="ChEBI" id="CHEBI:18420"/>
    </cofactor>
</comment>
<dbReference type="InterPro" id="IPR052390">
    <property type="entry name" value="tRNA_nt/polyA_polymerase"/>
</dbReference>
<evidence type="ECO:0000313" key="15">
    <source>
        <dbReference type="Proteomes" id="UP000184334"/>
    </source>
</evidence>
<dbReference type="InterPro" id="IPR032828">
    <property type="entry name" value="PolyA_RNA-bd"/>
</dbReference>
<protein>
    <submittedName>
        <fullName evidence="14">tRNA nucleotidyltransferase (CCA-adding enzyme)</fullName>
    </submittedName>
</protein>
<feature type="domain" description="CBS" evidence="13">
    <location>
        <begin position="121"/>
        <end position="177"/>
    </location>
</feature>
<sequence>MHILEKLEKNLNTIKIDHLKINFTYFEGLINNIKKYAKNIHSIYSSDVIIIFELNKKTKVFGFSYCKDIDIKNIFEKFNGEGTNYFSSFTTSEKNIEKLIKDILEEISKKYTPILKAKDIMSSPVRTILSSEPIEKVHRIMIQTGHNGFPVIEKNELIGIITRKDIEKAINHGLSKVPVKEIITKNIISVLPDTPIEEIRYKMLENGIGRLLVIDKNNMLIGIITRSDLIKGKVFHKSKPSIIVEYKEELHKYNILKKMVKFIPPKYMNLLRLLGIYGSELNMPVYVVGGFVRDLLLERENFDIDIVVEGDGLKYAKYAAKNLRITFVEHSEFHTGSLFFKDGFRIDIATARTEYYEKPADLPKVELSTIKKDLYRRDFSINAMAIKLNSEEFGVLLDFFGCKRDLDNGIIRILYNLSFIEDPTRILRAIRFKKRFNFKIENRTLELLQDAVNNNYIEKVTGMRLREEFEKILNEKDIIKTVEEMGKLKILDHLFLYSKYSNEKVEKFSKILEFYNWVKINIPEYTYKTKIFHLFLYPYLIFEDKKAISYAFERYGLPKKFISNIEKMKNSLSLLNTLNSNSSYSDIYKLVESFDNELLITLSGYLKNNLIEKYKNYLLKIKNFKLEINGKDIIQLGIKGKLIGKILDEIKMKKLDDKIQNEKDYLLKIVRELNNESI</sequence>